<feature type="transmembrane region" description="Helical" evidence="9">
    <location>
        <begin position="20"/>
        <end position="43"/>
    </location>
</feature>
<keyword evidence="9" id="KW-0472">Membrane</keyword>
<dbReference type="PANTHER" id="PTHR11705">
    <property type="entry name" value="PROTEASE FAMILY M14 CARBOXYPEPTIDASE A,B"/>
    <property type="match status" value="1"/>
</dbReference>
<proteinExistence type="inferred from homology"/>
<keyword evidence="6" id="KW-0482">Metalloprotease</keyword>
<evidence type="ECO:0000313" key="12">
    <source>
        <dbReference type="Proteomes" id="UP001595462"/>
    </source>
</evidence>
<keyword evidence="9" id="KW-0812">Transmembrane</keyword>
<dbReference type="Proteomes" id="UP001595462">
    <property type="component" value="Unassembled WGS sequence"/>
</dbReference>
<keyword evidence="5" id="KW-0862">Zinc</keyword>
<sequence>MANGSFKPQGHAFGGSDTRVLIAGWIASMALVAMVAVLVTAYFSGGGDSRSPVADGQAPSTVAEQSSDSSQPRPDAGMTRQETADSETVVKSSPDTRIETGAAGDKSVAASESASAPDESGVARKPEDTSGKTPFMPGVKLAGAQGLVPMPSAFARSAPSESVAGWCKELVAHVDAVSTDDCMTGAFKDTGHRSVDGRPMIVGDIPATSRPAQGRVLLISATHGDEPSSIATAFSWIKLMASNGTNYEWNVVPTLNPDGALHSPATRVNANGVDLNRNLPTTGWAKESRDYWRRVGFEKRRFPGESAGSEPENRWLADEIGKFKPNVIISLHAPYGVLDYDGEFPPPQKLGRLNLHRLGVYPGSLGNFASHMRGIPVITVELNDANEPPAEAEVQQMWADLNNWLDRYFRNVRQAKVNTSNDAG</sequence>
<keyword evidence="11" id="KW-0121">Carboxypeptidase</keyword>
<dbReference type="Pfam" id="PF00246">
    <property type="entry name" value="Peptidase_M14"/>
    <property type="match status" value="1"/>
</dbReference>
<evidence type="ECO:0000256" key="9">
    <source>
        <dbReference type="SAM" id="Phobius"/>
    </source>
</evidence>
<dbReference type="SMART" id="SM00631">
    <property type="entry name" value="Zn_pept"/>
    <property type="match status" value="1"/>
</dbReference>
<feature type="region of interest" description="Disordered" evidence="8">
    <location>
        <begin position="48"/>
        <end position="135"/>
    </location>
</feature>
<evidence type="ECO:0000256" key="3">
    <source>
        <dbReference type="ARBA" id="ARBA00022670"/>
    </source>
</evidence>
<evidence type="ECO:0000256" key="7">
    <source>
        <dbReference type="PROSITE-ProRule" id="PRU01379"/>
    </source>
</evidence>
<dbReference type="PROSITE" id="PS52035">
    <property type="entry name" value="PEPTIDASE_M14"/>
    <property type="match status" value="1"/>
</dbReference>
<feature type="compositionally biased region" description="Low complexity" evidence="8">
    <location>
        <begin position="107"/>
        <end position="116"/>
    </location>
</feature>
<evidence type="ECO:0000256" key="1">
    <source>
        <dbReference type="ARBA" id="ARBA00001947"/>
    </source>
</evidence>
<keyword evidence="3" id="KW-0645">Protease</keyword>
<accession>A0ABV7EPV4</accession>
<evidence type="ECO:0000256" key="8">
    <source>
        <dbReference type="SAM" id="MobiDB-lite"/>
    </source>
</evidence>
<keyword evidence="4" id="KW-0378">Hydrolase</keyword>
<protein>
    <submittedName>
        <fullName evidence="11">M14 family zinc carboxypeptidase</fullName>
    </submittedName>
</protein>
<reference evidence="12" key="1">
    <citation type="journal article" date="2019" name="Int. J. Syst. Evol. Microbiol.">
        <title>The Global Catalogue of Microorganisms (GCM) 10K type strain sequencing project: providing services to taxonomists for standard genome sequencing and annotation.</title>
        <authorList>
            <consortium name="The Broad Institute Genomics Platform"/>
            <consortium name="The Broad Institute Genome Sequencing Center for Infectious Disease"/>
            <person name="Wu L."/>
            <person name="Ma J."/>
        </authorList>
    </citation>
    <scope>NUCLEOTIDE SEQUENCE [LARGE SCALE GENOMIC DNA]</scope>
    <source>
        <strain evidence="12">KCTC 52640</strain>
    </source>
</reference>
<name>A0ABV7EPV4_9GAMM</name>
<keyword evidence="12" id="KW-1185">Reference proteome</keyword>
<feature type="domain" description="Peptidase M14" evidence="10">
    <location>
        <begin position="156"/>
        <end position="408"/>
    </location>
</feature>
<feature type="active site" description="Proton donor/acceptor" evidence="7">
    <location>
        <position position="381"/>
    </location>
</feature>
<dbReference type="PANTHER" id="PTHR11705:SF143">
    <property type="entry name" value="SLL0236 PROTEIN"/>
    <property type="match status" value="1"/>
</dbReference>
<evidence type="ECO:0000313" key="11">
    <source>
        <dbReference type="EMBL" id="MFC3104753.1"/>
    </source>
</evidence>
<comment type="similarity">
    <text evidence="2 7">Belongs to the peptidase M14 family.</text>
</comment>
<dbReference type="EMBL" id="JBHRSS010000006">
    <property type="protein sequence ID" value="MFC3104753.1"/>
    <property type="molecule type" value="Genomic_DNA"/>
</dbReference>
<comment type="caution">
    <text evidence="11">The sequence shown here is derived from an EMBL/GenBank/DDBJ whole genome shotgun (WGS) entry which is preliminary data.</text>
</comment>
<feature type="compositionally biased region" description="Basic and acidic residues" evidence="8">
    <location>
        <begin position="121"/>
        <end position="130"/>
    </location>
</feature>
<evidence type="ECO:0000256" key="6">
    <source>
        <dbReference type="ARBA" id="ARBA00023049"/>
    </source>
</evidence>
<comment type="cofactor">
    <cofactor evidence="1">
        <name>Zn(2+)</name>
        <dbReference type="ChEBI" id="CHEBI:29105"/>
    </cofactor>
</comment>
<evidence type="ECO:0000256" key="5">
    <source>
        <dbReference type="ARBA" id="ARBA00022833"/>
    </source>
</evidence>
<dbReference type="RefSeq" id="WP_380690205.1">
    <property type="nucleotide sequence ID" value="NZ_JBHRSS010000006.1"/>
</dbReference>
<gene>
    <name evidence="11" type="ORF">ACFOSU_12750</name>
</gene>
<evidence type="ECO:0000259" key="10">
    <source>
        <dbReference type="PROSITE" id="PS52035"/>
    </source>
</evidence>
<organism evidence="11 12">
    <name type="scientific">Salinisphaera aquimarina</name>
    <dbReference type="NCBI Taxonomy" id="2094031"/>
    <lineage>
        <taxon>Bacteria</taxon>
        <taxon>Pseudomonadati</taxon>
        <taxon>Pseudomonadota</taxon>
        <taxon>Gammaproteobacteria</taxon>
        <taxon>Salinisphaerales</taxon>
        <taxon>Salinisphaeraceae</taxon>
        <taxon>Salinisphaera</taxon>
    </lineage>
</organism>
<evidence type="ECO:0000256" key="2">
    <source>
        <dbReference type="ARBA" id="ARBA00005988"/>
    </source>
</evidence>
<dbReference type="SUPFAM" id="SSF53187">
    <property type="entry name" value="Zn-dependent exopeptidases"/>
    <property type="match status" value="1"/>
</dbReference>
<dbReference type="Gene3D" id="3.40.630.10">
    <property type="entry name" value="Zn peptidases"/>
    <property type="match status" value="1"/>
</dbReference>
<dbReference type="InterPro" id="IPR000834">
    <property type="entry name" value="Peptidase_M14"/>
</dbReference>
<dbReference type="GO" id="GO:0004180">
    <property type="term" value="F:carboxypeptidase activity"/>
    <property type="evidence" value="ECO:0007669"/>
    <property type="project" value="UniProtKB-KW"/>
</dbReference>
<evidence type="ECO:0000256" key="4">
    <source>
        <dbReference type="ARBA" id="ARBA00022801"/>
    </source>
</evidence>
<keyword evidence="9" id="KW-1133">Transmembrane helix</keyword>
<feature type="compositionally biased region" description="Polar residues" evidence="8">
    <location>
        <begin position="58"/>
        <end position="72"/>
    </location>
</feature>